<dbReference type="Pfam" id="PF13302">
    <property type="entry name" value="Acetyltransf_3"/>
    <property type="match status" value="1"/>
</dbReference>
<feature type="domain" description="N-acetyltransferase" evidence="1">
    <location>
        <begin position="15"/>
        <end position="151"/>
    </location>
</feature>
<reference evidence="2 3" key="1">
    <citation type="submission" date="2022-01" db="EMBL/GenBank/DDBJ databases">
        <title>Whole genome-based taxonomy of the Shewanellaceae.</title>
        <authorList>
            <person name="Martin-Rodriguez A.J."/>
        </authorList>
    </citation>
    <scope>NUCLEOTIDE SEQUENCE [LARGE SCALE GENOMIC DNA]</scope>
    <source>
        <strain evidence="2 3">DSM 17177</strain>
    </source>
</reference>
<comment type="caution">
    <text evidence="2">The sequence shown here is derived from an EMBL/GenBank/DDBJ whole genome shotgun (WGS) entry which is preliminary data.</text>
</comment>
<dbReference type="InterPro" id="IPR000182">
    <property type="entry name" value="GNAT_dom"/>
</dbReference>
<keyword evidence="3" id="KW-1185">Reference proteome</keyword>
<proteinExistence type="predicted"/>
<dbReference type="PANTHER" id="PTHR43610:SF1">
    <property type="entry name" value="N-ACETYLTRANSFERASE DOMAIN-CONTAINING PROTEIN"/>
    <property type="match status" value="1"/>
</dbReference>
<dbReference type="Proteomes" id="UP001203423">
    <property type="component" value="Unassembled WGS sequence"/>
</dbReference>
<sequence>MWIKDDIFQGEVVSLESLKLAHTDDLRKVAEDGDAWQLWFTTLPKPDEIEGYVKTALKNKDRGELTYVVRSKFNYQVIGTTRYYNVDEMNRRVTIGFTWYGSSVRRTPVNTECKWLLLSNMFENYQAIAVEFKTHYFNPDSRKAIERLGAKQDSILRSHKIMPDGSLRDTVVYSIIASEWPAVKCNLRSKMHLPHPS</sequence>
<dbReference type="Gene3D" id="3.40.630.30">
    <property type="match status" value="1"/>
</dbReference>
<accession>A0ABT0LA15</accession>
<name>A0ABT0LA15_9GAMM</name>
<evidence type="ECO:0000313" key="3">
    <source>
        <dbReference type="Proteomes" id="UP001203423"/>
    </source>
</evidence>
<dbReference type="SUPFAM" id="SSF55729">
    <property type="entry name" value="Acyl-CoA N-acyltransferases (Nat)"/>
    <property type="match status" value="1"/>
</dbReference>
<dbReference type="RefSeq" id="WP_248939803.1">
    <property type="nucleotide sequence ID" value="NZ_JAKIKS010000025.1"/>
</dbReference>
<dbReference type="PANTHER" id="PTHR43610">
    <property type="entry name" value="BLL6696 PROTEIN"/>
    <property type="match status" value="1"/>
</dbReference>
<organism evidence="2 3">
    <name type="scientific">Shewanella surugensis</name>
    <dbReference type="NCBI Taxonomy" id="212020"/>
    <lineage>
        <taxon>Bacteria</taxon>
        <taxon>Pseudomonadati</taxon>
        <taxon>Pseudomonadota</taxon>
        <taxon>Gammaproteobacteria</taxon>
        <taxon>Alteromonadales</taxon>
        <taxon>Shewanellaceae</taxon>
        <taxon>Shewanella</taxon>
    </lineage>
</organism>
<dbReference type="EMBL" id="JAKIKS010000025">
    <property type="protein sequence ID" value="MCL1124526.1"/>
    <property type="molecule type" value="Genomic_DNA"/>
</dbReference>
<gene>
    <name evidence="2" type="ORF">L2764_08565</name>
</gene>
<dbReference type="InterPro" id="IPR016181">
    <property type="entry name" value="Acyl_CoA_acyltransferase"/>
</dbReference>
<evidence type="ECO:0000259" key="1">
    <source>
        <dbReference type="Pfam" id="PF13302"/>
    </source>
</evidence>
<protein>
    <submittedName>
        <fullName evidence="2">GNAT family N-acetyltransferase</fullName>
    </submittedName>
</protein>
<evidence type="ECO:0000313" key="2">
    <source>
        <dbReference type="EMBL" id="MCL1124526.1"/>
    </source>
</evidence>